<dbReference type="Proteomes" id="UP000028002">
    <property type="component" value="Unassembled WGS sequence"/>
</dbReference>
<evidence type="ECO:0000313" key="1">
    <source>
        <dbReference type="EMBL" id="KER02519.1"/>
    </source>
</evidence>
<reference evidence="1 2" key="1">
    <citation type="submission" date="2014-03" db="EMBL/GenBank/DDBJ databases">
        <title>Draft Genome of Photorhabdus temperata Meg1.</title>
        <authorList>
            <person name="Hurst S.G.IV."/>
            <person name="Morris K."/>
            <person name="Thomas K."/>
            <person name="Tisa L.S."/>
        </authorList>
    </citation>
    <scope>NUCLEOTIDE SEQUENCE [LARGE SCALE GENOMIC DNA]</scope>
    <source>
        <strain evidence="1 2">Meg1</strain>
    </source>
</reference>
<organism evidence="1 2">
    <name type="scientific">Photorhabdus temperata subsp. temperata Meg1</name>
    <dbReference type="NCBI Taxonomy" id="1393735"/>
    <lineage>
        <taxon>Bacteria</taxon>
        <taxon>Pseudomonadati</taxon>
        <taxon>Pseudomonadota</taxon>
        <taxon>Gammaproteobacteria</taxon>
        <taxon>Enterobacterales</taxon>
        <taxon>Morganellaceae</taxon>
        <taxon>Photorhabdus</taxon>
    </lineage>
</organism>
<sequence length="384" mass="44600">MKKIKYCNTCMYPETKPDIWFNDEGKCSACINYESRSEINWEERKKEFIEITNRYKSTGGSNYDCIIPVSGGKDSTYQVIRVLQTGLNPLCVTAETDSLSEIGRRNLENLKLLGVDHINVTPNPKIRRKLSRLALREVGDIQWAEHVTIFTIPIQVAVEKNIPLIIWGENSQHEYGGPASAAENNILDRRWLEEFGGMLGMRVADLIGQDGITRNDLIPYFYPPDDELKRVKVTGIFLGYYFPWDGYNNTLLAQAYGFETYPTPTEGSLVNYENLDNYYHRIHDYFKYLKYGFGRSTDQANNHIRRGRLERSDIVEFLKENDGNYPSVYLKRPLESILDEIDITKEEFDQICDRFTNKKLFKTDRQENLIRDAKGNLIKINYDN</sequence>
<dbReference type="RefSeq" id="WP_072008865.1">
    <property type="nucleotide sequence ID" value="NZ_CAWLUD010000048.1"/>
</dbReference>
<dbReference type="AlphaFoldDB" id="A0A081RV16"/>
<evidence type="ECO:0000313" key="2">
    <source>
        <dbReference type="Proteomes" id="UP000028002"/>
    </source>
</evidence>
<dbReference type="InterPro" id="IPR020022">
    <property type="entry name" value="N-acetyl_sugar_amidoTrfase"/>
</dbReference>
<proteinExistence type="predicted"/>
<dbReference type="PATRIC" id="fig|1393735.3.peg.2909"/>
<dbReference type="GO" id="GO:0016740">
    <property type="term" value="F:transferase activity"/>
    <property type="evidence" value="ECO:0007669"/>
    <property type="project" value="UniProtKB-KW"/>
</dbReference>
<gene>
    <name evidence="1" type="ORF">MEG1DRAFT_02855</name>
</gene>
<dbReference type="NCBIfam" id="TIGR03573">
    <property type="entry name" value="WbuX"/>
    <property type="match status" value="1"/>
</dbReference>
<protein>
    <submittedName>
        <fullName evidence="1">N-acetyl sugar amidotransferase</fullName>
    </submittedName>
</protein>
<dbReference type="EMBL" id="JGVH01000048">
    <property type="protein sequence ID" value="KER02519.1"/>
    <property type="molecule type" value="Genomic_DNA"/>
</dbReference>
<name>A0A081RV16_PHOTE</name>
<accession>A0A081RV16</accession>
<comment type="caution">
    <text evidence="1">The sequence shown here is derived from an EMBL/GenBank/DDBJ whole genome shotgun (WGS) entry which is preliminary data.</text>
</comment>
<keyword evidence="1" id="KW-0808">Transferase</keyword>
<dbReference type="SUPFAM" id="SSF52402">
    <property type="entry name" value="Adenine nucleotide alpha hydrolases-like"/>
    <property type="match status" value="1"/>
</dbReference>